<dbReference type="PANTHER" id="PTHR12969">
    <property type="entry name" value="NGD5/OSM-6/IFT52"/>
    <property type="match status" value="1"/>
</dbReference>
<dbReference type="GO" id="GO:0030992">
    <property type="term" value="C:intraciliary transport particle B"/>
    <property type="evidence" value="ECO:0007669"/>
    <property type="project" value="TreeGrafter"/>
</dbReference>
<dbReference type="Pfam" id="PF23355">
    <property type="entry name" value="IFT52_GIFT"/>
    <property type="match status" value="1"/>
</dbReference>
<sequence>MVANSACTMGSSQVDIVFSAGKGEPSIPDKGLRTLANKLRQTWSVETSPDVFESNMLSRSKMVIFAGVTEKFFTAELAILQRFVSVQKGFVVFLVGAETRPEMTANLNVFLEEYGMSINSEAVIKRSFNPKYLIPKEALITDAYLQKMTINNDKASAEQEAILFPFGATLKVGKPAIPLLTTGANCLPAHKAICALYSTPTSGRILLLTSAHVFHDNFIEKEQNLTLVERLFGLVFAENLPRVLPDEGDLQEWQPYLDIAELANRVAPVADISFELPSDLRKVYDSSFDISDLAKIGKVVLAYRQLGLAREPLSLVAPNFQGLYPNLQLAIYPPPFADAPLPPLDFFDFNAEFLSEREKLNQIFSDMADQKELKQYISTVFSALAMEIPSGWSARSPKDMLELITRNIMALKSESWLQ</sequence>
<feature type="domain" description="IFT52 central" evidence="1">
    <location>
        <begin position="262"/>
        <end position="342"/>
    </location>
</feature>
<dbReference type="GO" id="GO:0005929">
    <property type="term" value="C:cilium"/>
    <property type="evidence" value="ECO:0007669"/>
    <property type="project" value="TreeGrafter"/>
</dbReference>
<dbReference type="AlphaFoldDB" id="A0A1D1VYD3"/>
<proteinExistence type="predicted"/>
<evidence type="ECO:0000259" key="1">
    <source>
        <dbReference type="Pfam" id="PF23352"/>
    </source>
</evidence>
<feature type="domain" description="IFT52 GIFT" evidence="2">
    <location>
        <begin position="16"/>
        <end position="235"/>
    </location>
</feature>
<keyword evidence="4" id="KW-1185">Reference proteome</keyword>
<dbReference type="InterPro" id="IPR055458">
    <property type="entry name" value="IFT52_GIFT"/>
</dbReference>
<dbReference type="OrthoDB" id="10259368at2759"/>
<dbReference type="STRING" id="947166.A0A1D1VYD3"/>
<evidence type="ECO:0000313" key="3">
    <source>
        <dbReference type="EMBL" id="GAV03619.1"/>
    </source>
</evidence>
<evidence type="ECO:0000259" key="2">
    <source>
        <dbReference type="Pfam" id="PF23355"/>
    </source>
</evidence>
<evidence type="ECO:0000313" key="4">
    <source>
        <dbReference type="Proteomes" id="UP000186922"/>
    </source>
</evidence>
<organism evidence="3 4">
    <name type="scientific">Ramazzottius varieornatus</name>
    <name type="common">Water bear</name>
    <name type="synonym">Tardigrade</name>
    <dbReference type="NCBI Taxonomy" id="947166"/>
    <lineage>
        <taxon>Eukaryota</taxon>
        <taxon>Metazoa</taxon>
        <taxon>Ecdysozoa</taxon>
        <taxon>Tardigrada</taxon>
        <taxon>Eutardigrada</taxon>
        <taxon>Parachela</taxon>
        <taxon>Hypsibioidea</taxon>
        <taxon>Ramazzottiidae</taxon>
        <taxon>Ramazzottius</taxon>
    </lineage>
</organism>
<dbReference type="PANTHER" id="PTHR12969:SF7">
    <property type="entry name" value="INTRAFLAGELLAR TRANSPORT PROTEIN 52 HOMOLOG"/>
    <property type="match status" value="1"/>
</dbReference>
<accession>A0A1D1VYD3</accession>
<comment type="caution">
    <text evidence="3">The sequence shown here is derived from an EMBL/GenBank/DDBJ whole genome shotgun (WGS) entry which is preliminary data.</text>
</comment>
<dbReference type="GO" id="GO:0060271">
    <property type="term" value="P:cilium assembly"/>
    <property type="evidence" value="ECO:0007669"/>
    <property type="project" value="TreeGrafter"/>
</dbReference>
<dbReference type="Proteomes" id="UP000186922">
    <property type="component" value="Unassembled WGS sequence"/>
</dbReference>
<dbReference type="Pfam" id="PF23352">
    <property type="entry name" value="IFT52_central"/>
    <property type="match status" value="1"/>
</dbReference>
<dbReference type="InterPro" id="IPR039975">
    <property type="entry name" value="IFT52"/>
</dbReference>
<dbReference type="GO" id="GO:0042073">
    <property type="term" value="P:intraciliary transport"/>
    <property type="evidence" value="ECO:0007669"/>
    <property type="project" value="TreeGrafter"/>
</dbReference>
<name>A0A1D1VYD3_RAMVA</name>
<gene>
    <name evidence="3" type="primary">RvY_14015-1</name>
    <name evidence="3" type="synonym">RvY_14015.1</name>
    <name evidence="3" type="ORF">RvY_14015</name>
</gene>
<protein>
    <submittedName>
        <fullName evidence="3">Uncharacterized protein</fullName>
    </submittedName>
</protein>
<dbReference type="GO" id="GO:0005814">
    <property type="term" value="C:centriole"/>
    <property type="evidence" value="ECO:0007669"/>
    <property type="project" value="TreeGrafter"/>
</dbReference>
<dbReference type="InterPro" id="IPR055460">
    <property type="entry name" value="IFT52_central"/>
</dbReference>
<reference evidence="3 4" key="1">
    <citation type="journal article" date="2016" name="Nat. Commun.">
        <title>Extremotolerant tardigrade genome and improved radiotolerance of human cultured cells by tardigrade-unique protein.</title>
        <authorList>
            <person name="Hashimoto T."/>
            <person name="Horikawa D.D."/>
            <person name="Saito Y."/>
            <person name="Kuwahara H."/>
            <person name="Kozuka-Hata H."/>
            <person name="Shin-I T."/>
            <person name="Minakuchi Y."/>
            <person name="Ohishi K."/>
            <person name="Motoyama A."/>
            <person name="Aizu T."/>
            <person name="Enomoto A."/>
            <person name="Kondo K."/>
            <person name="Tanaka S."/>
            <person name="Hara Y."/>
            <person name="Koshikawa S."/>
            <person name="Sagara H."/>
            <person name="Miura T."/>
            <person name="Yokobori S."/>
            <person name="Miyagawa K."/>
            <person name="Suzuki Y."/>
            <person name="Kubo T."/>
            <person name="Oyama M."/>
            <person name="Kohara Y."/>
            <person name="Fujiyama A."/>
            <person name="Arakawa K."/>
            <person name="Katayama T."/>
            <person name="Toyoda A."/>
            <person name="Kunieda T."/>
        </authorList>
    </citation>
    <scope>NUCLEOTIDE SEQUENCE [LARGE SCALE GENOMIC DNA]</scope>
    <source>
        <strain evidence="3 4">YOKOZUNA-1</strain>
    </source>
</reference>
<dbReference type="EMBL" id="BDGG01000009">
    <property type="protein sequence ID" value="GAV03619.1"/>
    <property type="molecule type" value="Genomic_DNA"/>
</dbReference>